<dbReference type="GO" id="GO:0008143">
    <property type="term" value="F:poly(A) binding"/>
    <property type="evidence" value="ECO:0007669"/>
    <property type="project" value="TreeGrafter"/>
</dbReference>
<dbReference type="AlphaFoldDB" id="A0A0G4ED65"/>
<dbReference type="Gene3D" id="3.30.70.330">
    <property type="match status" value="1"/>
</dbReference>
<evidence type="ECO:0000259" key="4">
    <source>
        <dbReference type="PROSITE" id="PS50102"/>
    </source>
</evidence>
<dbReference type="FunCoup" id="A0A0G4ED65">
    <property type="interactions" value="350"/>
</dbReference>
<dbReference type="PANTHER" id="PTHR23236">
    <property type="entry name" value="EUKARYOTIC TRANSLATION INITIATION FACTOR 4B/4H"/>
    <property type="match status" value="1"/>
</dbReference>
<evidence type="ECO:0000313" key="6">
    <source>
        <dbReference type="Proteomes" id="UP000041254"/>
    </source>
</evidence>
<dbReference type="CDD" id="cd12306">
    <property type="entry name" value="RRM_II_PABPs"/>
    <property type="match status" value="1"/>
</dbReference>
<dbReference type="PROSITE" id="PS50102">
    <property type="entry name" value="RRM"/>
    <property type="match status" value="1"/>
</dbReference>
<keyword evidence="1 2" id="KW-0694">RNA-binding</keyword>
<accession>A0A0G4ED65</accession>
<dbReference type="InterPro" id="IPR012677">
    <property type="entry name" value="Nucleotide-bd_a/b_plait_sf"/>
</dbReference>
<dbReference type="InterPro" id="IPR035979">
    <property type="entry name" value="RBD_domain_sf"/>
</dbReference>
<protein>
    <recommendedName>
        <fullName evidence="4">RRM domain-containing protein</fullName>
    </recommendedName>
</protein>
<organism evidence="5 6">
    <name type="scientific">Vitrella brassicaformis (strain CCMP3155)</name>
    <dbReference type="NCBI Taxonomy" id="1169540"/>
    <lineage>
        <taxon>Eukaryota</taxon>
        <taxon>Sar</taxon>
        <taxon>Alveolata</taxon>
        <taxon>Colpodellida</taxon>
        <taxon>Vitrellaceae</taxon>
        <taxon>Vitrella</taxon>
    </lineage>
</organism>
<reference evidence="5 6" key="1">
    <citation type="submission" date="2014-11" db="EMBL/GenBank/DDBJ databases">
        <authorList>
            <person name="Zhu J."/>
            <person name="Qi W."/>
            <person name="Song R."/>
        </authorList>
    </citation>
    <scope>NUCLEOTIDE SEQUENCE [LARGE SCALE GENOMIC DNA]</scope>
</reference>
<dbReference type="OMA" id="RIIHVTI"/>
<gene>
    <name evidence="5" type="ORF">Vbra_7039</name>
</gene>
<dbReference type="PANTHER" id="PTHR23236:SF12">
    <property type="entry name" value="EUKARYOTIC INITIATION FACTOR 4B-RELATED"/>
    <property type="match status" value="1"/>
</dbReference>
<sequence>MMESSPQRNNYLGNTFLQLVDPAARLCISRTLRSVAMTDAVQGDDLDHMQAELSQMAEGLKAKEPAAAPHEETHGAATETTPAEGEDTNEVDMRSIYVGNVDYAATPEELQDHFKACGTINRITIMVDKFTGHPKGFAYVEFGDSECVTHALSLNESILRGRQLKVTAKRTNVPGYNRARGRGRGRGRGGGAAAYGYAPRGFYGGYGPRYRGFRPRGGYGRPY</sequence>
<evidence type="ECO:0000256" key="2">
    <source>
        <dbReference type="PROSITE-ProRule" id="PRU00176"/>
    </source>
</evidence>
<dbReference type="InterPro" id="IPR000504">
    <property type="entry name" value="RRM_dom"/>
</dbReference>
<dbReference type="EMBL" id="CDMY01000153">
    <property type="protein sequence ID" value="CEL93281.1"/>
    <property type="molecule type" value="Genomic_DNA"/>
</dbReference>
<name>A0A0G4ED65_VITBC</name>
<evidence type="ECO:0000256" key="3">
    <source>
        <dbReference type="SAM" id="MobiDB-lite"/>
    </source>
</evidence>
<feature type="compositionally biased region" description="Basic and acidic residues" evidence="3">
    <location>
        <begin position="60"/>
        <end position="74"/>
    </location>
</feature>
<feature type="region of interest" description="Disordered" evidence="3">
    <location>
        <begin position="58"/>
        <end position="88"/>
    </location>
</feature>
<dbReference type="SMART" id="SM00360">
    <property type="entry name" value="RRM"/>
    <property type="match status" value="1"/>
</dbReference>
<dbReference type="VEuPathDB" id="CryptoDB:Vbra_7039"/>
<evidence type="ECO:0000256" key="1">
    <source>
        <dbReference type="ARBA" id="ARBA00022884"/>
    </source>
</evidence>
<dbReference type="InParanoid" id="A0A0G4ED65"/>
<dbReference type="Pfam" id="PF00076">
    <property type="entry name" value="RRM_1"/>
    <property type="match status" value="1"/>
</dbReference>
<keyword evidence="6" id="KW-1185">Reference proteome</keyword>
<feature type="domain" description="RRM" evidence="4">
    <location>
        <begin position="94"/>
        <end position="171"/>
    </location>
</feature>
<dbReference type="SUPFAM" id="SSF54928">
    <property type="entry name" value="RNA-binding domain, RBD"/>
    <property type="match status" value="1"/>
</dbReference>
<proteinExistence type="predicted"/>
<dbReference type="STRING" id="1169540.A0A0G4ED65"/>
<dbReference type="Proteomes" id="UP000041254">
    <property type="component" value="Unassembled WGS sequence"/>
</dbReference>
<dbReference type="OrthoDB" id="4726at2759"/>
<evidence type="ECO:0000313" key="5">
    <source>
        <dbReference type="EMBL" id="CEL93281.1"/>
    </source>
</evidence>